<evidence type="ECO:0000259" key="2">
    <source>
        <dbReference type="Pfam" id="PF03787"/>
    </source>
</evidence>
<keyword evidence="1" id="KW-0051">Antiviral defense</keyword>
<gene>
    <name evidence="3" type="ordered locus">Metin_0165</name>
</gene>
<protein>
    <recommendedName>
        <fullName evidence="2">CRISPR type III-associated protein domain-containing protein</fullName>
    </recommendedName>
</protein>
<accession>D5VQI4</accession>
<proteinExistence type="predicted"/>
<dbReference type="STRING" id="573063.Metin_0165"/>
<name>D5VQI4_METIM</name>
<dbReference type="eggNOG" id="arCOG02661">
    <property type="taxonomic scope" value="Archaea"/>
</dbReference>
<dbReference type="GO" id="GO:0051607">
    <property type="term" value="P:defense response to virus"/>
    <property type="evidence" value="ECO:0007669"/>
    <property type="project" value="UniProtKB-KW"/>
</dbReference>
<dbReference type="HOGENOM" id="CLU_057129_1_0_2"/>
<sequence length="379" mass="44443">MNYDFYFNYKTNSDQIFRETNNKLKSYVKLKGGFVKNKTKELNGHKNFVKSYGNTYTIGDINKIKQISRIFDNFENFANYLEKLNLPKYSFGIWIKFKLNAPYFSKDDDEFYIIQNPIIKDYAFKVPMVRPSSWKGALANTFREILKEKDLSEKRILIESYLRIFGAGSEEIKTIENYLKEKSKNLDKLKKSIINFILFELGLTLDIETINKIKNANSETQLFENLKDKISEKLEDLKKDKFYPTEFQTHKGRLIIFPTYFDQLSLEIINYHDRRKRAGINPVYYEVVPKEAEGILQMVYVPYDGLLKSGDELKKEMEQDLKYLCQAINKLAGLGIGAKTKLGWGRFELEEKFCLVLSNLENESEINKLGFEIRVINGE</sequence>
<dbReference type="InterPro" id="IPR005537">
    <property type="entry name" value="RAMP_III_fam"/>
</dbReference>
<evidence type="ECO:0000256" key="1">
    <source>
        <dbReference type="ARBA" id="ARBA00023118"/>
    </source>
</evidence>
<dbReference type="OrthoDB" id="142905at2157"/>
<dbReference type="Proteomes" id="UP000002061">
    <property type="component" value="Chromosome"/>
</dbReference>
<keyword evidence="4" id="KW-1185">Reference proteome</keyword>
<dbReference type="KEGG" id="mif:Metin_0165"/>
<organism evidence="3 4">
    <name type="scientific">Methanocaldococcus infernus (strain DSM 11812 / JCM 15783 / ME)</name>
    <dbReference type="NCBI Taxonomy" id="573063"/>
    <lineage>
        <taxon>Archaea</taxon>
        <taxon>Methanobacteriati</taxon>
        <taxon>Methanobacteriota</taxon>
        <taxon>Methanomada group</taxon>
        <taxon>Methanococci</taxon>
        <taxon>Methanococcales</taxon>
        <taxon>Methanocaldococcaceae</taxon>
        <taxon>Methanocaldococcus</taxon>
    </lineage>
</organism>
<dbReference type="AlphaFoldDB" id="D5VQI4"/>
<evidence type="ECO:0000313" key="4">
    <source>
        <dbReference type="Proteomes" id="UP000002061"/>
    </source>
</evidence>
<evidence type="ECO:0000313" key="3">
    <source>
        <dbReference type="EMBL" id="ADG12837.1"/>
    </source>
</evidence>
<dbReference type="RefSeq" id="WP_013099583.1">
    <property type="nucleotide sequence ID" value="NC_014122.1"/>
</dbReference>
<dbReference type="EMBL" id="CP002009">
    <property type="protein sequence ID" value="ADG12837.1"/>
    <property type="molecule type" value="Genomic_DNA"/>
</dbReference>
<reference evidence="3" key="1">
    <citation type="submission" date="2010-04" db="EMBL/GenBank/DDBJ databases">
        <title>Complete sequence of Methanocaldococcus infernus ME.</title>
        <authorList>
            <consortium name="US DOE Joint Genome Institute"/>
            <person name="Lucas S."/>
            <person name="Copeland A."/>
            <person name="Lapidus A."/>
            <person name="Cheng J.-F."/>
            <person name="Bruce D."/>
            <person name="Goodwin L."/>
            <person name="Pitluck S."/>
            <person name="Munk A.C."/>
            <person name="Detter J.C."/>
            <person name="Han C."/>
            <person name="Tapia R."/>
            <person name="Land M."/>
            <person name="Hauser L."/>
            <person name="Kyrpides N."/>
            <person name="Mikhailova N."/>
            <person name="Sieprawska-Lupa M."/>
            <person name="Whitman W.B."/>
            <person name="Woyke T."/>
        </authorList>
    </citation>
    <scope>NUCLEOTIDE SEQUENCE [LARGE SCALE GENOMIC DNA]</scope>
    <source>
        <strain evidence="3">ME</strain>
    </source>
</reference>
<dbReference type="GeneID" id="9131165"/>
<dbReference type="Pfam" id="PF03787">
    <property type="entry name" value="RAMPs"/>
    <property type="match status" value="1"/>
</dbReference>
<feature type="domain" description="CRISPR type III-associated protein" evidence="2">
    <location>
        <begin position="112"/>
        <end position="348"/>
    </location>
</feature>